<keyword evidence="5" id="KW-0269">Exonuclease</keyword>
<evidence type="ECO:0000313" key="12">
    <source>
        <dbReference type="WBParaSite" id="PSAMB.scaffold1444size31489.g13258.t1"/>
    </source>
</evidence>
<dbReference type="GO" id="GO:0046872">
    <property type="term" value="F:metal ion binding"/>
    <property type="evidence" value="ECO:0007669"/>
    <property type="project" value="UniProtKB-KW"/>
</dbReference>
<evidence type="ECO:0000256" key="3">
    <source>
        <dbReference type="ARBA" id="ARBA00022723"/>
    </source>
</evidence>
<keyword evidence="11" id="KW-1185">Reference proteome</keyword>
<keyword evidence="3" id="KW-0479">Metal-binding</keyword>
<comment type="similarity">
    <text evidence="7">Belongs to the exonuclease superfamily. TREX family.</text>
</comment>
<dbReference type="Gene3D" id="3.30.420.10">
    <property type="entry name" value="Ribonuclease H-like superfamily/Ribonuclease H"/>
    <property type="match status" value="1"/>
</dbReference>
<sequence length="557" mass="62942">MLSRLRAAGLIQQVILLEKQLSTSINLCCQAEKKKRKPAKFKSLTKDESLKEKPEIPPSAYGMFLQDFYASPQGQEKGDAWTIWSTLEDSAKQVYLEKYQVASDKYMMKLGESEPEIAQGDSADKENALKQSPTKKPNRSRTTNRSASIDPSKPPLPPIPFVLFKNAFLAKYKGSESMSKSAEHKSALKAWKVLSDFERQVYIREYKFLYSLYKQRLTQNAMLFKGPEAKIKEDSKKPLTPKDSDSALNPEQPKTEKIKKAKGGAKKGQPPPPKTSENSQSADEEIKNESNSTIDTPITPRSNPVRATDEIAPANDSMKKFTSSLSQKELMTSGKATSPTLEPLTEIQVKPKMLLMAYDFETTGLSPASEEILQVAVMTNDQQRRHLSSYFLPKVPIHPTASAVTGLSVKNKTLWRHGKALPTIDVERGMSDFVDFIEEQLSSQQDTMAVMVAHNGHRFDHIFLVKYMKRFGLHLRGVWQRVLFCDSLLHARRSYNSYKLIDVHKRLCPDKNFDAHNAVGDCQAVLDILQVWQREVGGCEQKLIQLLRPIESVKMMR</sequence>
<evidence type="ECO:0000256" key="1">
    <source>
        <dbReference type="ARBA" id="ARBA00001946"/>
    </source>
</evidence>
<feature type="region of interest" description="Disordered" evidence="8">
    <location>
        <begin position="229"/>
        <end position="320"/>
    </location>
</feature>
<accession>A0A914V426</accession>
<dbReference type="InterPro" id="IPR009071">
    <property type="entry name" value="HMG_box_dom"/>
</dbReference>
<keyword evidence="2" id="KW-0540">Nuclease</keyword>
<dbReference type="InterPro" id="IPR012337">
    <property type="entry name" value="RNaseH-like_sf"/>
</dbReference>
<dbReference type="Gene3D" id="1.10.30.10">
    <property type="entry name" value="High mobility group box domain"/>
    <property type="match status" value="1"/>
</dbReference>
<dbReference type="InterPro" id="IPR036910">
    <property type="entry name" value="HMG_box_dom_sf"/>
</dbReference>
<evidence type="ECO:0000256" key="4">
    <source>
        <dbReference type="ARBA" id="ARBA00022801"/>
    </source>
</evidence>
<dbReference type="CDD" id="cd06127">
    <property type="entry name" value="DEDDh"/>
    <property type="match status" value="1"/>
</dbReference>
<evidence type="ECO:0000256" key="8">
    <source>
        <dbReference type="SAM" id="MobiDB-lite"/>
    </source>
</evidence>
<dbReference type="InterPro" id="IPR040393">
    <property type="entry name" value="TREX1/2"/>
</dbReference>
<dbReference type="Proteomes" id="UP000887566">
    <property type="component" value="Unplaced"/>
</dbReference>
<evidence type="ECO:0000313" key="11">
    <source>
        <dbReference type="Proteomes" id="UP000887566"/>
    </source>
</evidence>
<evidence type="ECO:0000259" key="9">
    <source>
        <dbReference type="SMART" id="SM00398"/>
    </source>
</evidence>
<dbReference type="PANTHER" id="PTHR13058">
    <property type="entry name" value="THREE PRIME REPAIR EXONUCLEASE 1, 2"/>
    <property type="match status" value="1"/>
</dbReference>
<dbReference type="InterPro" id="IPR013520">
    <property type="entry name" value="Ribonucl_H"/>
</dbReference>
<dbReference type="SMART" id="SM00398">
    <property type="entry name" value="HMG"/>
    <property type="match status" value="2"/>
</dbReference>
<feature type="compositionally biased region" description="Polar residues" evidence="8">
    <location>
        <begin position="129"/>
        <end position="147"/>
    </location>
</feature>
<reference evidence="12" key="1">
    <citation type="submission" date="2022-11" db="UniProtKB">
        <authorList>
            <consortium name="WormBaseParasite"/>
        </authorList>
    </citation>
    <scope>IDENTIFICATION</scope>
</reference>
<dbReference type="SUPFAM" id="SSF47095">
    <property type="entry name" value="HMG-box"/>
    <property type="match status" value="2"/>
</dbReference>
<feature type="domain" description="HMG box" evidence="9">
    <location>
        <begin position="53"/>
        <end position="115"/>
    </location>
</feature>
<dbReference type="GO" id="GO:0005737">
    <property type="term" value="C:cytoplasm"/>
    <property type="evidence" value="ECO:0007669"/>
    <property type="project" value="TreeGrafter"/>
</dbReference>
<keyword evidence="6" id="KW-0460">Magnesium</keyword>
<proteinExistence type="inferred from homology"/>
<dbReference type="WBParaSite" id="PSAMB.scaffold1444size31489.g13258.t1">
    <property type="protein sequence ID" value="PSAMB.scaffold1444size31489.g13258.t1"/>
    <property type="gene ID" value="PSAMB.scaffold1444size31489.g13258"/>
</dbReference>
<protein>
    <submittedName>
        <fullName evidence="12">Uncharacterized protein</fullName>
    </submittedName>
</protein>
<dbReference type="AlphaFoldDB" id="A0A914V426"/>
<dbReference type="SMART" id="SM00479">
    <property type="entry name" value="EXOIII"/>
    <property type="match status" value="1"/>
</dbReference>
<dbReference type="InterPro" id="IPR036397">
    <property type="entry name" value="RNaseH_sf"/>
</dbReference>
<keyword evidence="4" id="KW-0378">Hydrolase</keyword>
<evidence type="ECO:0000259" key="10">
    <source>
        <dbReference type="SMART" id="SM00479"/>
    </source>
</evidence>
<feature type="region of interest" description="Disordered" evidence="8">
    <location>
        <begin position="116"/>
        <end position="154"/>
    </location>
</feature>
<name>A0A914V426_9BILA</name>
<evidence type="ECO:0000256" key="7">
    <source>
        <dbReference type="ARBA" id="ARBA00025769"/>
    </source>
</evidence>
<dbReference type="GO" id="GO:0008296">
    <property type="term" value="F:3'-5'-DNA exonuclease activity"/>
    <property type="evidence" value="ECO:0007669"/>
    <property type="project" value="TreeGrafter"/>
</dbReference>
<feature type="compositionally biased region" description="Polar residues" evidence="8">
    <location>
        <begin position="289"/>
        <end position="302"/>
    </location>
</feature>
<comment type="cofactor">
    <cofactor evidence="1">
        <name>Mg(2+)</name>
        <dbReference type="ChEBI" id="CHEBI:18420"/>
    </cofactor>
</comment>
<evidence type="ECO:0000256" key="6">
    <source>
        <dbReference type="ARBA" id="ARBA00022842"/>
    </source>
</evidence>
<organism evidence="11 12">
    <name type="scientific">Plectus sambesii</name>
    <dbReference type="NCBI Taxonomy" id="2011161"/>
    <lineage>
        <taxon>Eukaryota</taxon>
        <taxon>Metazoa</taxon>
        <taxon>Ecdysozoa</taxon>
        <taxon>Nematoda</taxon>
        <taxon>Chromadorea</taxon>
        <taxon>Plectida</taxon>
        <taxon>Plectina</taxon>
        <taxon>Plectoidea</taxon>
        <taxon>Plectidae</taxon>
        <taxon>Plectus</taxon>
    </lineage>
</organism>
<dbReference type="GO" id="GO:0003676">
    <property type="term" value="F:nucleic acid binding"/>
    <property type="evidence" value="ECO:0007669"/>
    <property type="project" value="InterPro"/>
</dbReference>
<dbReference type="SUPFAM" id="SSF53098">
    <property type="entry name" value="Ribonuclease H-like"/>
    <property type="match status" value="1"/>
</dbReference>
<dbReference type="PANTHER" id="PTHR13058:SF22">
    <property type="entry name" value="EXODEOXYRIBONUCLEASE III"/>
    <property type="match status" value="1"/>
</dbReference>
<feature type="domain" description="HMG box" evidence="9">
    <location>
        <begin position="153"/>
        <end position="222"/>
    </location>
</feature>
<feature type="domain" description="Exonuclease" evidence="10">
    <location>
        <begin position="354"/>
        <end position="538"/>
    </location>
</feature>
<evidence type="ECO:0000256" key="5">
    <source>
        <dbReference type="ARBA" id="ARBA00022839"/>
    </source>
</evidence>
<dbReference type="GO" id="GO:0006308">
    <property type="term" value="P:DNA catabolic process"/>
    <property type="evidence" value="ECO:0007669"/>
    <property type="project" value="TreeGrafter"/>
</dbReference>
<evidence type="ECO:0000256" key="2">
    <source>
        <dbReference type="ARBA" id="ARBA00022722"/>
    </source>
</evidence>
<feature type="compositionally biased region" description="Basic and acidic residues" evidence="8">
    <location>
        <begin position="229"/>
        <end position="245"/>
    </location>
</feature>